<dbReference type="PANTHER" id="PTHR43132">
    <property type="entry name" value="ARSENICAL RESISTANCE OPERON REPRESSOR ARSR-RELATED"/>
    <property type="match status" value="1"/>
</dbReference>
<evidence type="ECO:0000313" key="5">
    <source>
        <dbReference type="EMBL" id="MFF5894614.1"/>
    </source>
</evidence>
<gene>
    <name evidence="5" type="ORF">ACFY8O_01685</name>
</gene>
<dbReference type="InterPro" id="IPR036390">
    <property type="entry name" value="WH_DNA-bd_sf"/>
</dbReference>
<keyword evidence="2" id="KW-0238">DNA-binding</keyword>
<dbReference type="SUPFAM" id="SSF46785">
    <property type="entry name" value="Winged helix' DNA-binding domain"/>
    <property type="match status" value="1"/>
</dbReference>
<dbReference type="InterPro" id="IPR045981">
    <property type="entry name" value="DUF5937"/>
</dbReference>
<keyword evidence="1" id="KW-0805">Transcription regulation</keyword>
<reference evidence="5 6" key="1">
    <citation type="submission" date="2024-10" db="EMBL/GenBank/DDBJ databases">
        <title>The Natural Products Discovery Center: Release of the First 8490 Sequenced Strains for Exploring Actinobacteria Biosynthetic Diversity.</title>
        <authorList>
            <person name="Kalkreuter E."/>
            <person name="Kautsar S.A."/>
            <person name="Yang D."/>
            <person name="Bader C.D."/>
            <person name="Teijaro C.N."/>
            <person name="Fluegel L."/>
            <person name="Davis C.M."/>
            <person name="Simpson J.R."/>
            <person name="Lauterbach L."/>
            <person name="Steele A.D."/>
            <person name="Gui C."/>
            <person name="Meng S."/>
            <person name="Li G."/>
            <person name="Viehrig K."/>
            <person name="Ye F."/>
            <person name="Su P."/>
            <person name="Kiefer A.F."/>
            <person name="Nichols A."/>
            <person name="Cepeda A.J."/>
            <person name="Yan W."/>
            <person name="Fan B."/>
            <person name="Jiang Y."/>
            <person name="Adhikari A."/>
            <person name="Zheng C.-J."/>
            <person name="Schuster L."/>
            <person name="Cowan T.M."/>
            <person name="Smanski M.J."/>
            <person name="Chevrette M.G."/>
            <person name="De Carvalho L.P.S."/>
            <person name="Shen B."/>
        </authorList>
    </citation>
    <scope>NUCLEOTIDE SEQUENCE [LARGE SCALE GENOMIC DNA]</scope>
    <source>
        <strain evidence="5 6">NPDC012540</strain>
    </source>
</reference>
<dbReference type="RefSeq" id="WP_387897814.1">
    <property type="nucleotide sequence ID" value="NZ_JBIBEG010000001.1"/>
</dbReference>
<keyword evidence="6" id="KW-1185">Reference proteome</keyword>
<name>A0ABW6WXQ8_9ACTN</name>
<dbReference type="CDD" id="cd00090">
    <property type="entry name" value="HTH_ARSR"/>
    <property type="match status" value="1"/>
</dbReference>
<dbReference type="SMART" id="SM00418">
    <property type="entry name" value="HTH_ARSR"/>
    <property type="match status" value="1"/>
</dbReference>
<dbReference type="Proteomes" id="UP001602322">
    <property type="component" value="Unassembled WGS sequence"/>
</dbReference>
<proteinExistence type="predicted"/>
<evidence type="ECO:0000256" key="1">
    <source>
        <dbReference type="ARBA" id="ARBA00023015"/>
    </source>
</evidence>
<dbReference type="Pfam" id="PF19361">
    <property type="entry name" value="DUF5937"/>
    <property type="match status" value="1"/>
</dbReference>
<dbReference type="EMBL" id="JBIBEG010000001">
    <property type="protein sequence ID" value="MFF5894614.1"/>
    <property type="molecule type" value="Genomic_DNA"/>
</dbReference>
<protein>
    <submittedName>
        <fullName evidence="5">DUF5937 family protein</fullName>
    </submittedName>
</protein>
<dbReference type="PANTHER" id="PTHR43132:SF8">
    <property type="entry name" value="HTH-TYPE TRANSCRIPTIONAL REGULATOR KMTR"/>
    <property type="match status" value="1"/>
</dbReference>
<dbReference type="InterPro" id="IPR036388">
    <property type="entry name" value="WH-like_DNA-bd_sf"/>
</dbReference>
<sequence>MPFHLHFDESDLLRCRFALSPLWETQEAVRTLHRPGRHGYHLPWLRRIEQESAGLDLAPLWALMPDGGHNPDFLCPPPLGPLATFGQEIAAVRATDPVTARDDMARALADVPGGTHSPTGRRLLADPARAVQELADLLERAWQVLVEPHWPRLRALLEADVAYHSRRMAEVGFERLLGEISPRLHWRDSTLTVAGTRGNHSRVLGGQGLVLMPSAFVWPDVVGGYEPPWQPAVIYPARGIGGLWARSADRTPDALARLLGRARADVLCALAEPAGTSTLAHLLSLAPSSVSAHLSALRAAGLLTSRRYGHQVLYERTPLGIALAAQET</sequence>
<evidence type="ECO:0000256" key="3">
    <source>
        <dbReference type="ARBA" id="ARBA00023163"/>
    </source>
</evidence>
<comment type="caution">
    <text evidence="5">The sequence shown here is derived from an EMBL/GenBank/DDBJ whole genome shotgun (WGS) entry which is preliminary data.</text>
</comment>
<keyword evidence="3" id="KW-0804">Transcription</keyword>
<feature type="domain" description="HTH arsR-type" evidence="4">
    <location>
        <begin position="243"/>
        <end position="328"/>
    </location>
</feature>
<evidence type="ECO:0000256" key="2">
    <source>
        <dbReference type="ARBA" id="ARBA00023125"/>
    </source>
</evidence>
<dbReference type="InterPro" id="IPR051011">
    <property type="entry name" value="Metal_resp_trans_reg"/>
</dbReference>
<accession>A0ABW6WXQ8</accession>
<dbReference type="Gene3D" id="1.10.10.10">
    <property type="entry name" value="Winged helix-like DNA-binding domain superfamily/Winged helix DNA-binding domain"/>
    <property type="match status" value="1"/>
</dbReference>
<dbReference type="InterPro" id="IPR011991">
    <property type="entry name" value="ArsR-like_HTH"/>
</dbReference>
<evidence type="ECO:0000259" key="4">
    <source>
        <dbReference type="PROSITE" id="PS50987"/>
    </source>
</evidence>
<dbReference type="PROSITE" id="PS50987">
    <property type="entry name" value="HTH_ARSR_2"/>
    <property type="match status" value="1"/>
</dbReference>
<dbReference type="InterPro" id="IPR001845">
    <property type="entry name" value="HTH_ArsR_DNA-bd_dom"/>
</dbReference>
<organism evidence="5 6">
    <name type="scientific">Streptomyces argenteolus</name>
    <dbReference type="NCBI Taxonomy" id="67274"/>
    <lineage>
        <taxon>Bacteria</taxon>
        <taxon>Bacillati</taxon>
        <taxon>Actinomycetota</taxon>
        <taxon>Actinomycetes</taxon>
        <taxon>Kitasatosporales</taxon>
        <taxon>Streptomycetaceae</taxon>
        <taxon>Streptomyces</taxon>
    </lineage>
</organism>
<evidence type="ECO:0000313" key="6">
    <source>
        <dbReference type="Proteomes" id="UP001602322"/>
    </source>
</evidence>
<dbReference type="Pfam" id="PF01022">
    <property type="entry name" value="HTH_5"/>
    <property type="match status" value="1"/>
</dbReference>